<sequence length="427" mass="45551">MQFNKVGIFMAAIIAINLQGSLANSINCTTTGSEALTTCADDITSCFIQKGQDGTVTRGCLPKDTTCTAPDCLTCEGNNCNSNVNLMCRQCNGTDTACSTSNVTTSAVICAANQLCTAAVNTDETVSRGCGEQCAADNATCFSCTTDNCNLAIFPTDRRQCYQCTGEACNTVTDAMLEPCSLYKTEGQKCYTIGTNANTMIRGCTSDADAKCTTTTEDTSCLLCDNENGCNNRTYESVLNKCIKCSNDDTCLNAQNAADAQNCASSNYTLTAASCYTQLFDNGTVARGCVNELTETCDTENDCKECSTDACNTEEGTFTCYVCRSDNDPGCRTMTNIPPSPCINTSLTSTDSKQCLSGEWDGIVIRGCLIDAGEVMKFQCVYDDDRCIACKGANCNNNTEKYNSAATLQHLGLGMLTIFFLVRNVVL</sequence>
<dbReference type="AlphaFoldDB" id="A0A6P8W9D0"/>
<organism evidence="3 4">
    <name type="scientific">Drosophila albomicans</name>
    <name type="common">Fruit fly</name>
    <dbReference type="NCBI Taxonomy" id="7291"/>
    <lineage>
        <taxon>Eukaryota</taxon>
        <taxon>Metazoa</taxon>
        <taxon>Ecdysozoa</taxon>
        <taxon>Arthropoda</taxon>
        <taxon>Hexapoda</taxon>
        <taxon>Insecta</taxon>
        <taxon>Pterygota</taxon>
        <taxon>Neoptera</taxon>
        <taxon>Endopterygota</taxon>
        <taxon>Diptera</taxon>
        <taxon>Brachycera</taxon>
        <taxon>Muscomorpha</taxon>
        <taxon>Ephydroidea</taxon>
        <taxon>Drosophilidae</taxon>
        <taxon>Drosophila</taxon>
    </lineage>
</organism>
<name>A0A6P8W9D0_DROAB</name>
<reference evidence="4" key="1">
    <citation type="submission" date="2025-08" db="UniProtKB">
        <authorList>
            <consortium name="RefSeq"/>
        </authorList>
    </citation>
    <scope>IDENTIFICATION</scope>
    <source>
        <strain evidence="4">15112-1751.03</strain>
        <tissue evidence="4">Whole Adult</tissue>
    </source>
</reference>
<dbReference type="PANTHER" id="PTHR21721">
    <property type="entry name" value="GH09876P-RELATED"/>
    <property type="match status" value="1"/>
</dbReference>
<protein>
    <submittedName>
        <fullName evidence="4">Major surface-labeled trophozoite antigen 417</fullName>
    </submittedName>
</protein>
<feature type="signal peptide" evidence="1">
    <location>
        <begin position="1"/>
        <end position="23"/>
    </location>
</feature>
<dbReference type="GeneID" id="117565213"/>
<proteinExistence type="predicted"/>
<dbReference type="OrthoDB" id="7979834at2759"/>
<feature type="domain" description="DUF753" evidence="2">
    <location>
        <begin position="319"/>
        <end position="396"/>
    </location>
</feature>
<evidence type="ECO:0000256" key="1">
    <source>
        <dbReference type="SAM" id="SignalP"/>
    </source>
</evidence>
<accession>A0A6P8W9D0</accession>
<feature type="chain" id="PRO_5027582926" evidence="1">
    <location>
        <begin position="24"/>
        <end position="427"/>
    </location>
</feature>
<gene>
    <name evidence="4" type="primary">LOC117565213</name>
</gene>
<keyword evidence="1" id="KW-0732">Signal</keyword>
<dbReference type="RefSeq" id="XP_034100114.1">
    <property type="nucleotide sequence ID" value="XM_034244223.1"/>
</dbReference>
<evidence type="ECO:0000313" key="4">
    <source>
        <dbReference type="RefSeq" id="XP_034100114.1"/>
    </source>
</evidence>
<keyword evidence="3" id="KW-1185">Reference proteome</keyword>
<dbReference type="Pfam" id="PF05444">
    <property type="entry name" value="DUF753"/>
    <property type="match status" value="3"/>
</dbReference>
<evidence type="ECO:0000313" key="3">
    <source>
        <dbReference type="Proteomes" id="UP000515160"/>
    </source>
</evidence>
<dbReference type="Proteomes" id="UP000515160">
    <property type="component" value="Chromosome 2L"/>
</dbReference>
<feature type="domain" description="DUF753" evidence="2">
    <location>
        <begin position="241"/>
        <end position="312"/>
    </location>
</feature>
<dbReference type="InterPro" id="IPR008472">
    <property type="entry name" value="DUF753"/>
</dbReference>
<feature type="domain" description="DUF753" evidence="2">
    <location>
        <begin position="160"/>
        <end position="231"/>
    </location>
</feature>
<evidence type="ECO:0000259" key="2">
    <source>
        <dbReference type="Pfam" id="PF05444"/>
    </source>
</evidence>